<feature type="domain" description="Lantibiotic dehydratase N-terminal" evidence="1">
    <location>
        <begin position="75"/>
        <end position="372"/>
    </location>
</feature>
<gene>
    <name evidence="2" type="ORF">GCM10009745_71860</name>
</gene>
<feature type="domain" description="Lantibiotic dehydratase N-terminal" evidence="1">
    <location>
        <begin position="633"/>
        <end position="717"/>
    </location>
</feature>
<organism evidence="2 3">
    <name type="scientific">Kribbella yunnanensis</name>
    <dbReference type="NCBI Taxonomy" id="190194"/>
    <lineage>
        <taxon>Bacteria</taxon>
        <taxon>Bacillati</taxon>
        <taxon>Actinomycetota</taxon>
        <taxon>Actinomycetes</taxon>
        <taxon>Propionibacteriales</taxon>
        <taxon>Kribbellaceae</taxon>
        <taxon>Kribbella</taxon>
    </lineage>
</organism>
<dbReference type="Proteomes" id="UP001500280">
    <property type="component" value="Unassembled WGS sequence"/>
</dbReference>
<dbReference type="Pfam" id="PF04738">
    <property type="entry name" value="Lant_dehydr_N"/>
    <property type="match status" value="2"/>
</dbReference>
<keyword evidence="3" id="KW-1185">Reference proteome</keyword>
<comment type="caution">
    <text evidence="2">The sequence shown here is derived from an EMBL/GenBank/DDBJ whole genome shotgun (WGS) entry which is preliminary data.</text>
</comment>
<protein>
    <recommendedName>
        <fullName evidence="1">Lantibiotic dehydratase N-terminal domain-containing protein</fullName>
    </recommendedName>
</protein>
<evidence type="ECO:0000259" key="1">
    <source>
        <dbReference type="Pfam" id="PF04738"/>
    </source>
</evidence>
<name>A0ABN2IWI9_9ACTN</name>
<proteinExistence type="predicted"/>
<evidence type="ECO:0000313" key="2">
    <source>
        <dbReference type="EMBL" id="GAA1713220.1"/>
    </source>
</evidence>
<dbReference type="EMBL" id="BAAANF010000023">
    <property type="protein sequence ID" value="GAA1713220.1"/>
    <property type="molecule type" value="Genomic_DNA"/>
</dbReference>
<dbReference type="InterPro" id="IPR006827">
    <property type="entry name" value="Lant_deHydtase_N"/>
</dbReference>
<dbReference type="RefSeq" id="WP_344162521.1">
    <property type="nucleotide sequence ID" value="NZ_BAAANF010000023.1"/>
</dbReference>
<evidence type="ECO:0000313" key="3">
    <source>
        <dbReference type="Proteomes" id="UP001500280"/>
    </source>
</evidence>
<sequence>MSNPNSTRIGESDWTLWPTAMVRSAGFPADAVLRLADERLANLADQACESDEYLAAWDEAAENTGKEVAIVAESERFRLAVTWQNPQFLDNAVDAYLRHFGDSDPGNSRTRARRRSREAAIATYWQRYCLKNESIGFFGPTAWATVGGDSELTAEPGPALVAKGTVHLERWAVDTLARTLAAKFDLRPWLRPRRSPVLRIEGNSAGLAGGATEPIDPVTVAALTLADGATTARQIARQLVETTDLDTEAEAFEQLERLRRKRWLVWRLDLPTSLTPEEDLLALLEGIDDPAVRAETTDAVTQLIEGRRHVQAVWDQPVKLRQALDSLAQVFERLTGSGGTRNAGKAYGGRTLAFLECRRDVTVGIGDRFVDKMRPITGVLDSIRWLTWQIRQELEGDVRAAYRSGRSRNPSAEGVDVATFWGECTPVFGRLDKVVKDAMAEFHRRWDSVLAFTSDEQHMAYTAAELETPLKLLFDAPRPGWTQAVLSCPDLMVAAGSEDDVRAGRYTLVLGEVHPALNSMDYISLVPHHPNPTLLHAGLDDAFPEPRLLPVLPTESKPPFTARSHPALHRANDQRLVVMPQTPPPPEGMTVLGADAMVCERDGQLVVTTPGQATAFDVFDLFAETLKSILLRHFGLFPVKAHRPRITVDNVVLAREGWRVAAGDMDFARVTDAPQRFAATRQFAAELGLPRFVFVKSPVETKPFYVDFASPVLVEMLAASVRRTASTGADGDATTLTFTEMTPGPDELWLADADSGRYTCELRFAARDCRDLR</sequence>
<reference evidence="2 3" key="1">
    <citation type="journal article" date="2019" name="Int. J. Syst. Evol. Microbiol.">
        <title>The Global Catalogue of Microorganisms (GCM) 10K type strain sequencing project: providing services to taxonomists for standard genome sequencing and annotation.</title>
        <authorList>
            <consortium name="The Broad Institute Genomics Platform"/>
            <consortium name="The Broad Institute Genome Sequencing Center for Infectious Disease"/>
            <person name="Wu L."/>
            <person name="Ma J."/>
        </authorList>
    </citation>
    <scope>NUCLEOTIDE SEQUENCE [LARGE SCALE GENOMIC DNA]</scope>
    <source>
        <strain evidence="2 3">JCM 14307</strain>
    </source>
</reference>
<accession>A0ABN2IWI9</accession>